<name>X1GUG6_9ZZZZ</name>
<feature type="domain" description="Glutamine amidotransferase type-2" evidence="6">
    <location>
        <begin position="2"/>
        <end position="119"/>
    </location>
</feature>
<dbReference type="PANTHER" id="PTHR10937">
    <property type="entry name" value="GLUCOSAMINE--FRUCTOSE-6-PHOSPHATE AMINOTRANSFERASE, ISOMERIZING"/>
    <property type="match status" value="1"/>
</dbReference>
<evidence type="ECO:0000256" key="5">
    <source>
        <dbReference type="ARBA" id="ARBA00022962"/>
    </source>
</evidence>
<evidence type="ECO:0000259" key="6">
    <source>
        <dbReference type="PROSITE" id="PS51278"/>
    </source>
</evidence>
<dbReference type="EC" id="2.6.1.16" evidence="2"/>
<sequence length="119" mass="12732">MGGIVGYIGDKQAQPILLDCLVRLEYRGSDSCGIAVLDNSIDLYKDAVRVRELAKVSPQLSGVVGIGHTRLATHGEPSQANAHPHLDCSGNIAVIHNGVINNSQRLKQQLTAEGHHFVS</sequence>
<comment type="catalytic activity">
    <reaction evidence="1">
        <text>D-fructose 6-phosphate + L-glutamine = D-glucosamine 6-phosphate + L-glutamate</text>
        <dbReference type="Rhea" id="RHEA:13237"/>
        <dbReference type="ChEBI" id="CHEBI:29985"/>
        <dbReference type="ChEBI" id="CHEBI:58359"/>
        <dbReference type="ChEBI" id="CHEBI:58725"/>
        <dbReference type="ChEBI" id="CHEBI:61527"/>
        <dbReference type="EC" id="2.6.1.16"/>
    </reaction>
</comment>
<evidence type="ECO:0000256" key="4">
    <source>
        <dbReference type="ARBA" id="ARBA00022679"/>
    </source>
</evidence>
<keyword evidence="4" id="KW-0808">Transferase</keyword>
<dbReference type="InterPro" id="IPR029055">
    <property type="entry name" value="Ntn_hydrolases_N"/>
</dbReference>
<feature type="non-terminal residue" evidence="7">
    <location>
        <position position="119"/>
    </location>
</feature>
<dbReference type="PANTHER" id="PTHR10937:SF0">
    <property type="entry name" value="GLUTAMINE--FRUCTOSE-6-PHOSPHATE TRANSAMINASE (ISOMERIZING)"/>
    <property type="match status" value="1"/>
</dbReference>
<dbReference type="AlphaFoldDB" id="X1GUG6"/>
<evidence type="ECO:0000313" key="7">
    <source>
        <dbReference type="EMBL" id="GAH60817.1"/>
    </source>
</evidence>
<comment type="caution">
    <text evidence="7">The sequence shown here is derived from an EMBL/GenBank/DDBJ whole genome shotgun (WGS) entry which is preliminary data.</text>
</comment>
<evidence type="ECO:0000256" key="3">
    <source>
        <dbReference type="ARBA" id="ARBA00022576"/>
    </source>
</evidence>
<reference evidence="7" key="1">
    <citation type="journal article" date="2014" name="Front. Microbiol.">
        <title>High frequency of phylogenetically diverse reductive dehalogenase-homologous genes in deep subseafloor sedimentary metagenomes.</title>
        <authorList>
            <person name="Kawai M."/>
            <person name="Futagami T."/>
            <person name="Toyoda A."/>
            <person name="Takaki Y."/>
            <person name="Nishi S."/>
            <person name="Hori S."/>
            <person name="Arai W."/>
            <person name="Tsubouchi T."/>
            <person name="Morono Y."/>
            <person name="Uchiyama I."/>
            <person name="Ito T."/>
            <person name="Fujiyama A."/>
            <person name="Inagaki F."/>
            <person name="Takami H."/>
        </authorList>
    </citation>
    <scope>NUCLEOTIDE SEQUENCE</scope>
    <source>
        <strain evidence="7">Expedition CK06-06</strain>
    </source>
</reference>
<dbReference type="PROSITE" id="PS51278">
    <property type="entry name" value="GATASE_TYPE_2"/>
    <property type="match status" value="1"/>
</dbReference>
<proteinExistence type="predicted"/>
<dbReference type="GO" id="GO:0006002">
    <property type="term" value="P:fructose 6-phosphate metabolic process"/>
    <property type="evidence" value="ECO:0007669"/>
    <property type="project" value="TreeGrafter"/>
</dbReference>
<dbReference type="EMBL" id="BARU01018866">
    <property type="protein sequence ID" value="GAH60817.1"/>
    <property type="molecule type" value="Genomic_DNA"/>
</dbReference>
<evidence type="ECO:0000256" key="2">
    <source>
        <dbReference type="ARBA" id="ARBA00012916"/>
    </source>
</evidence>
<organism evidence="7">
    <name type="scientific">marine sediment metagenome</name>
    <dbReference type="NCBI Taxonomy" id="412755"/>
    <lineage>
        <taxon>unclassified sequences</taxon>
        <taxon>metagenomes</taxon>
        <taxon>ecological metagenomes</taxon>
    </lineage>
</organism>
<dbReference type="GO" id="GO:0004360">
    <property type="term" value="F:glutamine-fructose-6-phosphate transaminase (isomerizing) activity"/>
    <property type="evidence" value="ECO:0007669"/>
    <property type="project" value="UniProtKB-EC"/>
</dbReference>
<dbReference type="GO" id="GO:0006487">
    <property type="term" value="P:protein N-linked glycosylation"/>
    <property type="evidence" value="ECO:0007669"/>
    <property type="project" value="TreeGrafter"/>
</dbReference>
<keyword evidence="5" id="KW-0315">Glutamine amidotransferase</keyword>
<dbReference type="InterPro" id="IPR017932">
    <property type="entry name" value="GATase_2_dom"/>
</dbReference>
<dbReference type="Gene3D" id="3.60.20.10">
    <property type="entry name" value="Glutamine Phosphoribosylpyrophosphate, subunit 1, domain 1"/>
    <property type="match status" value="1"/>
</dbReference>
<protein>
    <recommendedName>
        <fullName evidence="2">glutamine--fructose-6-phosphate transaminase (isomerizing)</fullName>
        <ecNumber evidence="2">2.6.1.16</ecNumber>
    </recommendedName>
</protein>
<keyword evidence="3" id="KW-0032">Aminotransferase</keyword>
<gene>
    <name evidence="7" type="ORF">S03H2_31135</name>
</gene>
<accession>X1GUG6</accession>
<dbReference type="SUPFAM" id="SSF56235">
    <property type="entry name" value="N-terminal nucleophile aminohydrolases (Ntn hydrolases)"/>
    <property type="match status" value="1"/>
</dbReference>
<dbReference type="GO" id="GO:0006047">
    <property type="term" value="P:UDP-N-acetylglucosamine metabolic process"/>
    <property type="evidence" value="ECO:0007669"/>
    <property type="project" value="TreeGrafter"/>
</dbReference>
<evidence type="ECO:0000256" key="1">
    <source>
        <dbReference type="ARBA" id="ARBA00001031"/>
    </source>
</evidence>
<dbReference type="Pfam" id="PF13522">
    <property type="entry name" value="GATase_6"/>
    <property type="match status" value="1"/>
</dbReference>